<dbReference type="InterPro" id="IPR006225">
    <property type="entry name" value="PsdUridine_synth_RluC/D"/>
</dbReference>
<dbReference type="InterPro" id="IPR036986">
    <property type="entry name" value="S4_RNA-bd_sf"/>
</dbReference>
<evidence type="ECO:0000313" key="10">
    <source>
        <dbReference type="Proteomes" id="UP000243819"/>
    </source>
</evidence>
<dbReference type="GO" id="GO:0120159">
    <property type="term" value="F:rRNA pseudouridine synthase activity"/>
    <property type="evidence" value="ECO:0007669"/>
    <property type="project" value="UniProtKB-ARBA"/>
</dbReference>
<evidence type="ECO:0000256" key="7">
    <source>
        <dbReference type="RuleBase" id="RU362028"/>
    </source>
</evidence>
<dbReference type="Proteomes" id="UP000243819">
    <property type="component" value="Unassembled WGS sequence"/>
</dbReference>
<dbReference type="NCBIfam" id="TIGR00005">
    <property type="entry name" value="rluA_subfam"/>
    <property type="match status" value="1"/>
</dbReference>
<dbReference type="PANTHER" id="PTHR21600:SF44">
    <property type="entry name" value="RIBOSOMAL LARGE SUBUNIT PSEUDOURIDINE SYNTHASE D"/>
    <property type="match status" value="1"/>
</dbReference>
<dbReference type="InterPro" id="IPR020103">
    <property type="entry name" value="PsdUridine_synth_cat_dom_sf"/>
</dbReference>
<protein>
    <recommendedName>
        <fullName evidence="7">Pseudouridine synthase</fullName>
        <ecNumber evidence="7">5.4.99.-</ecNumber>
    </recommendedName>
</protein>
<dbReference type="FunFam" id="3.30.2350.10:FF:000006">
    <property type="entry name" value="Pseudouridine synthase"/>
    <property type="match status" value="1"/>
</dbReference>
<accession>A0A1H9YWN1</accession>
<feature type="active site" evidence="5">
    <location>
        <position position="138"/>
    </location>
</feature>
<evidence type="ECO:0000256" key="5">
    <source>
        <dbReference type="PIRSR" id="PIRSR606225-1"/>
    </source>
</evidence>
<dbReference type="EMBL" id="FOIF01000005">
    <property type="protein sequence ID" value="SES73604.1"/>
    <property type="molecule type" value="Genomic_DNA"/>
</dbReference>
<dbReference type="Gene3D" id="3.30.2350.10">
    <property type="entry name" value="Pseudouridine synthase"/>
    <property type="match status" value="1"/>
</dbReference>
<keyword evidence="10" id="KW-1185">Reference proteome</keyword>
<dbReference type="SMART" id="SM00363">
    <property type="entry name" value="S4"/>
    <property type="match status" value="1"/>
</dbReference>
<keyword evidence="3 6" id="KW-0694">RNA-binding</keyword>
<evidence type="ECO:0000256" key="6">
    <source>
        <dbReference type="PROSITE-ProRule" id="PRU00182"/>
    </source>
</evidence>
<dbReference type="InterPro" id="IPR050188">
    <property type="entry name" value="RluA_PseudoU_synthase"/>
</dbReference>
<dbReference type="PROSITE" id="PS01129">
    <property type="entry name" value="PSI_RLU"/>
    <property type="match status" value="1"/>
</dbReference>
<dbReference type="SUPFAM" id="SSF55174">
    <property type="entry name" value="Alpha-L RNA-binding motif"/>
    <property type="match status" value="1"/>
</dbReference>
<dbReference type="EC" id="5.4.99.-" evidence="7"/>
<organism evidence="9 10">
    <name type="scientific">Anaerobranca gottschalkii DSM 13577</name>
    <dbReference type="NCBI Taxonomy" id="1120990"/>
    <lineage>
        <taxon>Bacteria</taxon>
        <taxon>Bacillati</taxon>
        <taxon>Bacillota</taxon>
        <taxon>Clostridia</taxon>
        <taxon>Eubacteriales</taxon>
        <taxon>Proteinivoracaceae</taxon>
        <taxon>Anaerobranca</taxon>
    </lineage>
</organism>
<dbReference type="Gene3D" id="3.10.290.10">
    <property type="entry name" value="RNA-binding S4 domain"/>
    <property type="match status" value="1"/>
</dbReference>
<dbReference type="InterPro" id="IPR002942">
    <property type="entry name" value="S4_RNA-bd"/>
</dbReference>
<sequence>MIYETLEIEATEKVRIDVFLAKQIEGVSRSQIQKIIANNSCLVNNKVITKANYQLSEGDIITILPQEVEVTDVLPEPIPLDIVYQDESIAVINKPQGMVVHPAPGHNSGTLVNALLYHLKDLSTIGGVKRPGIVHRLDKDTSGLLVVAKNDQAHQELSQQMQNRTTKKIYWAVAEGVIKEDNGIIDAPIARHPVDRQKMAVVTHGKFREARTYFRVLERYKNHTLVELKLETGRTHQIRVHLNYIGHPIVGDPLYGYKKQKFKNDGQILHAKILGINHPVTGQWMEWEIDLPPYFKNILRKVIE</sequence>
<dbReference type="InterPro" id="IPR006145">
    <property type="entry name" value="PsdUridine_synth_RsuA/RluA"/>
</dbReference>
<dbReference type="PANTHER" id="PTHR21600">
    <property type="entry name" value="MITOCHONDRIAL RNA PSEUDOURIDINE SYNTHASE"/>
    <property type="match status" value="1"/>
</dbReference>
<dbReference type="PROSITE" id="PS50889">
    <property type="entry name" value="S4"/>
    <property type="match status" value="1"/>
</dbReference>
<dbReference type="CDD" id="cd00165">
    <property type="entry name" value="S4"/>
    <property type="match status" value="1"/>
</dbReference>
<evidence type="ECO:0000256" key="2">
    <source>
        <dbReference type="ARBA" id="ARBA00010876"/>
    </source>
</evidence>
<reference evidence="10" key="1">
    <citation type="submission" date="2016-10" db="EMBL/GenBank/DDBJ databases">
        <authorList>
            <person name="Varghese N."/>
            <person name="Submissions S."/>
        </authorList>
    </citation>
    <scope>NUCLEOTIDE SEQUENCE [LARGE SCALE GENOMIC DNA]</scope>
    <source>
        <strain evidence="10">DSM 13577</strain>
    </source>
</reference>
<dbReference type="GO" id="GO:0000455">
    <property type="term" value="P:enzyme-directed rRNA pseudouridine synthesis"/>
    <property type="evidence" value="ECO:0007669"/>
    <property type="project" value="TreeGrafter"/>
</dbReference>
<dbReference type="AlphaFoldDB" id="A0A1H9YWN1"/>
<dbReference type="STRING" id="1120990.SAMN03080614_100564"/>
<dbReference type="RefSeq" id="WP_091348931.1">
    <property type="nucleotide sequence ID" value="NZ_FOIF01000005.1"/>
</dbReference>
<comment type="function">
    <text evidence="7">Responsible for synthesis of pseudouridine from uracil.</text>
</comment>
<evidence type="ECO:0000313" key="9">
    <source>
        <dbReference type="EMBL" id="SES73604.1"/>
    </source>
</evidence>
<feature type="domain" description="RNA-binding S4" evidence="8">
    <location>
        <begin position="14"/>
        <end position="79"/>
    </location>
</feature>
<comment type="catalytic activity">
    <reaction evidence="1 7">
        <text>a uridine in RNA = a pseudouridine in RNA</text>
        <dbReference type="Rhea" id="RHEA:48348"/>
        <dbReference type="Rhea" id="RHEA-COMP:12068"/>
        <dbReference type="Rhea" id="RHEA-COMP:12069"/>
        <dbReference type="ChEBI" id="CHEBI:65314"/>
        <dbReference type="ChEBI" id="CHEBI:65315"/>
    </reaction>
</comment>
<evidence type="ECO:0000259" key="8">
    <source>
        <dbReference type="SMART" id="SM00363"/>
    </source>
</evidence>
<evidence type="ECO:0000256" key="3">
    <source>
        <dbReference type="ARBA" id="ARBA00022884"/>
    </source>
</evidence>
<dbReference type="SUPFAM" id="SSF55120">
    <property type="entry name" value="Pseudouridine synthase"/>
    <property type="match status" value="1"/>
</dbReference>
<dbReference type="CDD" id="cd02869">
    <property type="entry name" value="PseudoU_synth_RluA_like"/>
    <property type="match status" value="1"/>
</dbReference>
<dbReference type="Pfam" id="PF01479">
    <property type="entry name" value="S4"/>
    <property type="match status" value="1"/>
</dbReference>
<dbReference type="OrthoDB" id="9807829at2"/>
<evidence type="ECO:0000256" key="4">
    <source>
        <dbReference type="ARBA" id="ARBA00023235"/>
    </source>
</evidence>
<name>A0A1H9YWN1_9FIRM</name>
<evidence type="ECO:0000256" key="1">
    <source>
        <dbReference type="ARBA" id="ARBA00000073"/>
    </source>
</evidence>
<dbReference type="InterPro" id="IPR006224">
    <property type="entry name" value="PsdUridine_synth_RluA-like_CS"/>
</dbReference>
<dbReference type="Pfam" id="PF00849">
    <property type="entry name" value="PseudoU_synth_2"/>
    <property type="match status" value="1"/>
</dbReference>
<dbReference type="GO" id="GO:0003723">
    <property type="term" value="F:RNA binding"/>
    <property type="evidence" value="ECO:0007669"/>
    <property type="project" value="UniProtKB-KW"/>
</dbReference>
<gene>
    <name evidence="9" type="ORF">SAMN03080614_100564</name>
</gene>
<comment type="similarity">
    <text evidence="2 7">Belongs to the pseudouridine synthase RluA family.</text>
</comment>
<proteinExistence type="inferred from homology"/>
<keyword evidence="4 7" id="KW-0413">Isomerase</keyword>